<dbReference type="EnsemblMetazoa" id="XM_029485467.1">
    <property type="protein sequence ID" value="XP_029341327.1"/>
    <property type="gene ID" value="LOC100568662"/>
</dbReference>
<keyword evidence="6" id="KW-1185">Reference proteome</keyword>
<evidence type="ECO:0000256" key="1">
    <source>
        <dbReference type="ARBA" id="ARBA00004123"/>
    </source>
</evidence>
<keyword evidence="4" id="KW-0539">Nucleus</keyword>
<dbReference type="RefSeq" id="XP_029341327.1">
    <property type="nucleotide sequence ID" value="XM_029485467.1"/>
</dbReference>
<evidence type="ECO:0000256" key="2">
    <source>
        <dbReference type="ARBA" id="ARBA00005892"/>
    </source>
</evidence>
<reference evidence="6" key="1">
    <citation type="submission" date="2010-06" db="EMBL/GenBank/DDBJ databases">
        <authorList>
            <person name="Jiang H."/>
            <person name="Abraham K."/>
            <person name="Ali S."/>
            <person name="Alsbrooks S.L."/>
            <person name="Anim B.N."/>
            <person name="Anosike U.S."/>
            <person name="Attaway T."/>
            <person name="Bandaranaike D.P."/>
            <person name="Battles P.K."/>
            <person name="Bell S.N."/>
            <person name="Bell A.V."/>
            <person name="Beltran B."/>
            <person name="Bickham C."/>
            <person name="Bustamante Y."/>
            <person name="Caleb T."/>
            <person name="Canada A."/>
            <person name="Cardenas V."/>
            <person name="Carter K."/>
            <person name="Chacko J."/>
            <person name="Chandrabose M.N."/>
            <person name="Chavez D."/>
            <person name="Chavez A."/>
            <person name="Chen L."/>
            <person name="Chu H.-S."/>
            <person name="Claassen K.J."/>
            <person name="Cockrell R."/>
            <person name="Collins M."/>
            <person name="Cooper J.A."/>
            <person name="Cree A."/>
            <person name="Curry S.M."/>
            <person name="Da Y."/>
            <person name="Dao M.D."/>
            <person name="Das B."/>
            <person name="Davila M.-L."/>
            <person name="Davy-Carroll L."/>
            <person name="Denson S."/>
            <person name="Dinh H."/>
            <person name="Ebong V.E."/>
            <person name="Edwards J.R."/>
            <person name="Egan A."/>
            <person name="El-Daye J."/>
            <person name="Escobedo L."/>
            <person name="Fernandez S."/>
            <person name="Fernando P.R."/>
            <person name="Flagg N."/>
            <person name="Forbes L.D."/>
            <person name="Fowler R.G."/>
            <person name="Fu Q."/>
            <person name="Gabisi R.A."/>
            <person name="Ganer J."/>
            <person name="Garbino Pronczuk A."/>
            <person name="Garcia R.M."/>
            <person name="Garner T."/>
            <person name="Garrett T.E."/>
            <person name="Gonzalez D.A."/>
            <person name="Hamid H."/>
            <person name="Hawkins E.S."/>
            <person name="Hirani K."/>
            <person name="Hogues M.E."/>
            <person name="Hollins B."/>
            <person name="Hsiao C.-H."/>
            <person name="Jabil R."/>
            <person name="James M.L."/>
            <person name="Jhangiani S.N."/>
            <person name="Johnson B."/>
            <person name="Johnson Q."/>
            <person name="Joshi V."/>
            <person name="Kalu J.B."/>
            <person name="Kam C."/>
            <person name="Kashfia A."/>
            <person name="Keebler J."/>
            <person name="Kisamo H."/>
            <person name="Kovar C.L."/>
            <person name="Lago L.A."/>
            <person name="Lai C.-Y."/>
            <person name="Laidlaw J."/>
            <person name="Lara F."/>
            <person name="Le T.-K."/>
            <person name="Lee S.L."/>
            <person name="Legall F.H."/>
            <person name="Lemon S.J."/>
            <person name="Lewis L.R."/>
            <person name="Li B."/>
            <person name="Liu Y."/>
            <person name="Liu Y.-S."/>
            <person name="Lopez J."/>
            <person name="Lozado R.J."/>
            <person name="Lu J."/>
            <person name="Madu R.C."/>
            <person name="Maheshwari M."/>
            <person name="Maheshwari R."/>
            <person name="Malloy K."/>
            <person name="Martinez E."/>
            <person name="Mathew T."/>
            <person name="Mercado I.C."/>
            <person name="Mercado C."/>
            <person name="Meyer B."/>
            <person name="Montgomery K."/>
            <person name="Morgan M.B."/>
            <person name="Munidasa M."/>
            <person name="Nazareth L.V."/>
            <person name="Nelson J."/>
            <person name="Ng B.M."/>
            <person name="Nguyen N.B."/>
            <person name="Nguyen P.Q."/>
            <person name="Nguyen T."/>
            <person name="Obregon M."/>
            <person name="Okwuonu G.O."/>
            <person name="Onwere C.G."/>
            <person name="Orozco G."/>
            <person name="Parra A."/>
            <person name="Patel S."/>
            <person name="Patil S."/>
            <person name="Perez A."/>
            <person name="Perez Y."/>
            <person name="Pham C."/>
            <person name="Primus E.L."/>
            <person name="Pu L.-L."/>
            <person name="Puazo M."/>
            <person name="Qin X."/>
            <person name="Quiroz J.B."/>
            <person name="Reese J."/>
            <person name="Richards S."/>
            <person name="Rives C.M."/>
            <person name="Robberts R."/>
            <person name="Ruiz S.J."/>
            <person name="Ruiz M.J."/>
            <person name="Santibanez J."/>
            <person name="Schneider B.W."/>
            <person name="Sisson I."/>
            <person name="Smith M."/>
            <person name="Sodergren E."/>
            <person name="Song X.-Z."/>
            <person name="Song B.B."/>
            <person name="Summersgill H."/>
            <person name="Thelus R."/>
            <person name="Thornton R.D."/>
            <person name="Trejos Z.Y."/>
            <person name="Usmani K."/>
            <person name="Vattathil S."/>
            <person name="Villasana D."/>
            <person name="Walker D.L."/>
            <person name="Wang S."/>
            <person name="Wang K."/>
            <person name="White C.S."/>
            <person name="Williams A.C."/>
            <person name="Williamson J."/>
            <person name="Wilson K."/>
            <person name="Woghiren I.O."/>
            <person name="Woodworth J.R."/>
            <person name="Worley K.C."/>
            <person name="Wright R.A."/>
            <person name="Wu W."/>
            <person name="Young L."/>
            <person name="Zhang L."/>
            <person name="Zhang J."/>
            <person name="Zhu Y."/>
            <person name="Muzny D.M."/>
            <person name="Weinstock G."/>
            <person name="Gibbs R.A."/>
        </authorList>
    </citation>
    <scope>NUCLEOTIDE SEQUENCE [LARGE SCALE GENOMIC DNA]</scope>
    <source>
        <strain evidence="6">LSR1</strain>
    </source>
</reference>
<dbReference type="GO" id="GO:0006999">
    <property type="term" value="P:nuclear pore organization"/>
    <property type="evidence" value="ECO:0007669"/>
    <property type="project" value="TreeGrafter"/>
</dbReference>
<sequence>MRNIANSTLSGTRTAPLLQHLQNIKPDIESHGVISKVPLYMVTSFLYAIDLDCMQDTKEISGDDKELVLSTAYFELITHNWEWPELKSIATFGLAVAFSKLHYSQHVFKDKRLYKIDETLIRCALDTKVFRFLYENVAPSEFLHHVEFMMKKFHQLITEFIVMMSNTVKEIRKKSDEIAHKHFIDYKEGLDTPTSAENHFEQLLMFMAILYAKDPLGLNLNLDYWPPSREQLKTIKVSSFLTTQKFQASLYRFICQTGDMLPHMLFIPYLNMLSSLATSETGAENVFNHFHSNLTNSNLTWDHFFKTFLKYYINIRQIKIPLSDAVYKRAHQKGITTLEIQGLQAVLKLIRNVAEKSIKSKVTFVDHSEWETIRVLLGLVSCPVIISLKADLILTLSTLVKPPPLIKANYFWQALEASQIIVTVPTISSYQSYGIMAELNDLEPRNEEYPLTIALLKLLSTLTEQPVPTLLGSNTQTPSFDPYLNLVLSNIFLKCLSRGYKKQNEKWEVSGLCLELALKFLNQYEPQRTDFMGSSVMLPDNTAININPPPGFHIMTYLCTNSDFLRTILKIMHTGCQMFDLYTSFSGKEALEKTTLTVLHLLEQALNLQQIFLNESISSGSSLKYTGLHNTLVSINVSTNEPDYIIDLSKFVTYKHLPEHVHHAIQILMTITSYPISQSRIVSYLTSNHQFTINIIYGFVECLEEDESTKVVYNLMYLLSEVCSGIINGFGGWGG</sequence>
<evidence type="ECO:0000256" key="4">
    <source>
        <dbReference type="ARBA" id="ARBA00023242"/>
    </source>
</evidence>
<comment type="subcellular location">
    <subcellularLocation>
        <location evidence="1">Nucleus</location>
    </subcellularLocation>
</comment>
<dbReference type="GO" id="GO:0017056">
    <property type="term" value="F:structural constituent of nuclear pore"/>
    <property type="evidence" value="ECO:0007669"/>
    <property type="project" value="TreeGrafter"/>
</dbReference>
<dbReference type="AlphaFoldDB" id="A0A8R2JLJ7"/>
<keyword evidence="3" id="KW-0813">Transport</keyword>
<evidence type="ECO:0000256" key="3">
    <source>
        <dbReference type="ARBA" id="ARBA00022448"/>
    </source>
</evidence>
<dbReference type="PANTHER" id="PTHR31344:SF0">
    <property type="entry name" value="NUCLEAR PORE COMPLEX PROTEIN NUP205"/>
    <property type="match status" value="1"/>
</dbReference>
<dbReference type="Pfam" id="PF11894">
    <property type="entry name" value="Nup192"/>
    <property type="match status" value="1"/>
</dbReference>
<organism evidence="5 6">
    <name type="scientific">Acyrthosiphon pisum</name>
    <name type="common">Pea aphid</name>
    <dbReference type="NCBI Taxonomy" id="7029"/>
    <lineage>
        <taxon>Eukaryota</taxon>
        <taxon>Metazoa</taxon>
        <taxon>Ecdysozoa</taxon>
        <taxon>Arthropoda</taxon>
        <taxon>Hexapoda</taxon>
        <taxon>Insecta</taxon>
        <taxon>Pterygota</taxon>
        <taxon>Neoptera</taxon>
        <taxon>Paraneoptera</taxon>
        <taxon>Hemiptera</taxon>
        <taxon>Sternorrhyncha</taxon>
        <taxon>Aphidomorpha</taxon>
        <taxon>Aphidoidea</taxon>
        <taxon>Aphididae</taxon>
        <taxon>Macrosiphini</taxon>
        <taxon>Acyrthosiphon</taxon>
    </lineage>
</organism>
<protein>
    <submittedName>
        <fullName evidence="5">Uncharacterized protein</fullName>
    </submittedName>
</protein>
<reference evidence="5" key="2">
    <citation type="submission" date="2022-06" db="UniProtKB">
        <authorList>
            <consortium name="EnsemblMetazoa"/>
        </authorList>
    </citation>
    <scope>IDENTIFICATION</scope>
</reference>
<accession>A0A8R2JLJ7</accession>
<dbReference type="OrthoDB" id="2019644at2759"/>
<dbReference type="Proteomes" id="UP000007819">
    <property type="component" value="Chromosome X"/>
</dbReference>
<dbReference type="GO" id="GO:0044611">
    <property type="term" value="C:nuclear pore inner ring"/>
    <property type="evidence" value="ECO:0007669"/>
    <property type="project" value="TreeGrafter"/>
</dbReference>
<proteinExistence type="inferred from homology"/>
<dbReference type="InterPro" id="IPR021827">
    <property type="entry name" value="Nup186/Nup192/Nup205"/>
</dbReference>
<evidence type="ECO:0000313" key="5">
    <source>
        <dbReference type="EnsemblMetazoa" id="XP_029341327.1"/>
    </source>
</evidence>
<name>A0A8R2JLJ7_ACYPI</name>
<dbReference type="GeneID" id="100568662"/>
<dbReference type="KEGG" id="api:100568662"/>
<comment type="similarity">
    <text evidence="2">Belongs to the NUP186/NUP192/NUP205 family.</text>
</comment>
<dbReference type="PANTHER" id="PTHR31344">
    <property type="entry name" value="NUCLEAR PORE COMPLEX PROTEIN NUP205"/>
    <property type="match status" value="1"/>
</dbReference>
<evidence type="ECO:0000313" key="6">
    <source>
        <dbReference type="Proteomes" id="UP000007819"/>
    </source>
</evidence>